<dbReference type="FunFam" id="3.40.309.10:FF:000009">
    <property type="entry name" value="Aldehyde dehydrogenase A"/>
    <property type="match status" value="1"/>
</dbReference>
<dbReference type="PROSITE" id="PS00687">
    <property type="entry name" value="ALDEHYDE_DEHYDR_GLU"/>
    <property type="match status" value="1"/>
</dbReference>
<gene>
    <name evidence="6" type="ORF">CG716_22765</name>
</gene>
<evidence type="ECO:0000256" key="4">
    <source>
        <dbReference type="RuleBase" id="RU003345"/>
    </source>
</evidence>
<dbReference type="Gene3D" id="3.40.605.10">
    <property type="entry name" value="Aldehyde Dehydrogenase, Chain A, domain 1"/>
    <property type="match status" value="1"/>
</dbReference>
<evidence type="ECO:0000256" key="1">
    <source>
        <dbReference type="ARBA" id="ARBA00009986"/>
    </source>
</evidence>
<evidence type="ECO:0000256" key="3">
    <source>
        <dbReference type="PROSITE-ProRule" id="PRU10007"/>
    </source>
</evidence>
<dbReference type="InterPro" id="IPR016163">
    <property type="entry name" value="Ald_DH_C"/>
</dbReference>
<keyword evidence="2 4" id="KW-0560">Oxidoreductase</keyword>
<comment type="caution">
    <text evidence="6">The sequence shown here is derived from an EMBL/GenBank/DDBJ whole genome shotgun (WGS) entry which is preliminary data.</text>
</comment>
<sequence length="492" mass="51578">MRRNSVVVADRSEFFIGGGWVRPSTSDVIEVISPITEKVLAVAPAGSTADIDAAVAAARTAFASGPWPRMTAAERADVLDRLVAAIAERSADFAMTITEENGSPLAFSELGQVGLATMALAYFAALARHFAFEEEREGLMSRARVIRSPVGVVGAIVPWNIPLLSIVMKLGPALAAGCTVVVKPSPETPLDSYILAECLLQAGIPDGVVNIVPGGRETGEHLVSHPGVDKISFTGSVTAGQQIGARCGRLLRPVTLELGGKSAAVLCEDVDLSATIPALIPSIMGNNGQMCVAQTRVLAPRARYHDVVEALAAEVSALSIGDPRDKATDVGPLVSQRQRDRVESYLRLGRSEGARVAAGGGRPDASPIGWFIEPTVFADVDNGMRIAQEEIFGPVVAVIPYESSADAVRIANDSVYGLSGSVWGTDIDQATAIARQVRTGTITVNGFAFEFNCPFGGVKSSGIGREFGPEGLSAFLEDKTLCVANTTSAIYT</sequence>
<dbReference type="EMBL" id="NOZR01000023">
    <property type="protein sequence ID" value="OYN76174.1"/>
    <property type="molecule type" value="Genomic_DNA"/>
</dbReference>
<evidence type="ECO:0000259" key="5">
    <source>
        <dbReference type="Pfam" id="PF00171"/>
    </source>
</evidence>
<feature type="domain" description="Aldehyde dehydrogenase" evidence="5">
    <location>
        <begin position="20"/>
        <end position="480"/>
    </location>
</feature>
<evidence type="ECO:0000313" key="6">
    <source>
        <dbReference type="EMBL" id="OYN76174.1"/>
    </source>
</evidence>
<dbReference type="OrthoDB" id="6882680at2"/>
<dbReference type="PANTHER" id="PTHR42804:SF1">
    <property type="entry name" value="ALDEHYDE DEHYDROGENASE-RELATED"/>
    <property type="match status" value="1"/>
</dbReference>
<accession>A0A255DA84</accession>
<dbReference type="AlphaFoldDB" id="A0A255DA84"/>
<dbReference type="SUPFAM" id="SSF53720">
    <property type="entry name" value="ALDH-like"/>
    <property type="match status" value="1"/>
</dbReference>
<comment type="similarity">
    <text evidence="1 4">Belongs to the aldehyde dehydrogenase family.</text>
</comment>
<dbReference type="GO" id="GO:0016620">
    <property type="term" value="F:oxidoreductase activity, acting on the aldehyde or oxo group of donors, NAD or NADP as acceptor"/>
    <property type="evidence" value="ECO:0007669"/>
    <property type="project" value="InterPro"/>
</dbReference>
<dbReference type="Pfam" id="PF00171">
    <property type="entry name" value="Aldedh"/>
    <property type="match status" value="1"/>
</dbReference>
<evidence type="ECO:0000313" key="7">
    <source>
        <dbReference type="Proteomes" id="UP000216063"/>
    </source>
</evidence>
<protein>
    <submittedName>
        <fullName evidence="6">Aldehyde dehydrogenase</fullName>
    </submittedName>
</protein>
<keyword evidence="7" id="KW-1185">Reference proteome</keyword>
<organism evidence="6 7">
    <name type="scientific">Mycolicibacterium sphagni</name>
    <dbReference type="NCBI Taxonomy" id="1786"/>
    <lineage>
        <taxon>Bacteria</taxon>
        <taxon>Bacillati</taxon>
        <taxon>Actinomycetota</taxon>
        <taxon>Actinomycetes</taxon>
        <taxon>Mycobacteriales</taxon>
        <taxon>Mycobacteriaceae</taxon>
        <taxon>Mycolicibacterium</taxon>
    </lineage>
</organism>
<evidence type="ECO:0000256" key="2">
    <source>
        <dbReference type="ARBA" id="ARBA00023002"/>
    </source>
</evidence>
<dbReference type="CDD" id="cd07139">
    <property type="entry name" value="ALDH_AldA-Rv0768"/>
    <property type="match status" value="1"/>
</dbReference>
<dbReference type="InterPro" id="IPR016161">
    <property type="entry name" value="Ald_DH/histidinol_DH"/>
</dbReference>
<dbReference type="FunFam" id="3.40.605.10:FF:000007">
    <property type="entry name" value="NAD/NADP-dependent betaine aldehyde dehydrogenase"/>
    <property type="match status" value="1"/>
</dbReference>
<dbReference type="Gene3D" id="3.40.309.10">
    <property type="entry name" value="Aldehyde Dehydrogenase, Chain A, domain 2"/>
    <property type="match status" value="1"/>
</dbReference>
<dbReference type="InterPro" id="IPR029510">
    <property type="entry name" value="Ald_DH_CS_GLU"/>
</dbReference>
<proteinExistence type="inferred from homology"/>
<dbReference type="InterPro" id="IPR016162">
    <property type="entry name" value="Ald_DH_N"/>
</dbReference>
<feature type="active site" evidence="3">
    <location>
        <position position="257"/>
    </location>
</feature>
<dbReference type="PANTHER" id="PTHR42804">
    <property type="entry name" value="ALDEHYDE DEHYDROGENASE"/>
    <property type="match status" value="1"/>
</dbReference>
<dbReference type="Proteomes" id="UP000216063">
    <property type="component" value="Unassembled WGS sequence"/>
</dbReference>
<dbReference type="InterPro" id="IPR015590">
    <property type="entry name" value="Aldehyde_DH_dom"/>
</dbReference>
<reference evidence="6 7" key="1">
    <citation type="submission" date="2017-07" db="EMBL/GenBank/DDBJ databases">
        <title>The new phylogeny of genus Mycobacterium.</title>
        <authorList>
            <person name="Tortoli E."/>
            <person name="Trovato A."/>
            <person name="Cirillo D.M."/>
        </authorList>
    </citation>
    <scope>NUCLEOTIDE SEQUENCE [LARGE SCALE GENOMIC DNA]</scope>
    <source>
        <strain evidence="6 7">ATCC 33027</strain>
    </source>
</reference>
<name>A0A255DA84_9MYCO</name>